<name>A0ABT9QB37_9ACTN</name>
<proteinExistence type="predicted"/>
<comment type="caution">
    <text evidence="1">The sequence shown here is derived from an EMBL/GenBank/DDBJ whole genome shotgun (WGS) entry which is preliminary data.</text>
</comment>
<protein>
    <submittedName>
        <fullName evidence="1">NAD(P)-dependent dehydrogenase (Short-subunit alcohol dehydrogenase family)</fullName>
    </submittedName>
</protein>
<keyword evidence="2" id="KW-1185">Reference proteome</keyword>
<evidence type="ECO:0000313" key="2">
    <source>
        <dbReference type="Proteomes" id="UP001225356"/>
    </source>
</evidence>
<dbReference type="Proteomes" id="UP001225356">
    <property type="component" value="Unassembled WGS sequence"/>
</dbReference>
<dbReference type="RefSeq" id="WP_307557727.1">
    <property type="nucleotide sequence ID" value="NZ_JAUSQU010000001.1"/>
</dbReference>
<evidence type="ECO:0000313" key="1">
    <source>
        <dbReference type="EMBL" id="MDP9843498.1"/>
    </source>
</evidence>
<dbReference type="EMBL" id="JAUSQU010000001">
    <property type="protein sequence ID" value="MDP9843498.1"/>
    <property type="molecule type" value="Genomic_DNA"/>
</dbReference>
<gene>
    <name evidence="1" type="ORF">J2853_002709</name>
</gene>
<accession>A0ABT9QB37</accession>
<sequence>MSLNSEVALKGHITLVARAGRPRGIRRGSHWALADAGADVVVTDVGVARTDLEVEGLGDGLAELEESAQLVREGGRRSLALGLDVTDARLPRRSSSEFATNSKPWTF</sequence>
<reference evidence="1 2" key="1">
    <citation type="submission" date="2023-07" db="EMBL/GenBank/DDBJ databases">
        <title>Sequencing the genomes of 1000 actinobacteria strains.</title>
        <authorList>
            <person name="Klenk H.-P."/>
        </authorList>
    </citation>
    <scope>NUCLEOTIDE SEQUENCE [LARGE SCALE GENOMIC DNA]</scope>
    <source>
        <strain evidence="1 2">DSM 46740</strain>
    </source>
</reference>
<organism evidence="1 2">
    <name type="scientific">Streptosporangium lutulentum</name>
    <dbReference type="NCBI Taxonomy" id="1461250"/>
    <lineage>
        <taxon>Bacteria</taxon>
        <taxon>Bacillati</taxon>
        <taxon>Actinomycetota</taxon>
        <taxon>Actinomycetes</taxon>
        <taxon>Streptosporangiales</taxon>
        <taxon>Streptosporangiaceae</taxon>
        <taxon>Streptosporangium</taxon>
    </lineage>
</organism>